<sequence length="170" mass="19127">MKIKLSDLISKKERKKNISLNFKIEPFTFEGDKVNPISEVITEGSAAADNDVVSIQIHIQCEVELICSRCLDTFIYPIDIDIEERFTSDSSLLIGEDNLTFVQDDVLDIAEIVENSIISTLPIKKLCQVHCKGLCQSCGANLNRQSCNCNNEDYDIRLEGLRSLLNNKEV</sequence>
<dbReference type="Pfam" id="PF02620">
    <property type="entry name" value="YceD"/>
    <property type="match status" value="1"/>
</dbReference>
<gene>
    <name evidence="1" type="ORF">CLVI_04580</name>
</gene>
<name>A0A2T0BJU4_9CLOT</name>
<dbReference type="InterPro" id="IPR003772">
    <property type="entry name" value="YceD"/>
</dbReference>
<organism evidence="1 2">
    <name type="scientific">Clostridium vincentii</name>
    <dbReference type="NCBI Taxonomy" id="52704"/>
    <lineage>
        <taxon>Bacteria</taxon>
        <taxon>Bacillati</taxon>
        <taxon>Bacillota</taxon>
        <taxon>Clostridia</taxon>
        <taxon>Eubacteriales</taxon>
        <taxon>Clostridiaceae</taxon>
        <taxon>Clostridium</taxon>
    </lineage>
</organism>
<accession>A0A2T0BJU4</accession>
<protein>
    <recommendedName>
        <fullName evidence="3">DUF177 domain-containing protein</fullName>
    </recommendedName>
</protein>
<dbReference type="OrthoDB" id="9790372at2"/>
<evidence type="ECO:0000313" key="2">
    <source>
        <dbReference type="Proteomes" id="UP000239471"/>
    </source>
</evidence>
<proteinExistence type="predicted"/>
<dbReference type="EMBL" id="PVXQ01000003">
    <property type="protein sequence ID" value="PRR84160.1"/>
    <property type="molecule type" value="Genomic_DNA"/>
</dbReference>
<comment type="caution">
    <text evidence="1">The sequence shown here is derived from an EMBL/GenBank/DDBJ whole genome shotgun (WGS) entry which is preliminary data.</text>
</comment>
<evidence type="ECO:0008006" key="3">
    <source>
        <dbReference type="Google" id="ProtNLM"/>
    </source>
</evidence>
<dbReference type="RefSeq" id="WP_106058495.1">
    <property type="nucleotide sequence ID" value="NZ_PVXQ01000003.1"/>
</dbReference>
<reference evidence="1 2" key="1">
    <citation type="submission" date="2018-03" db="EMBL/GenBank/DDBJ databases">
        <title>Genome sequence of Clostridium vincentii DSM 10228.</title>
        <authorList>
            <person name="Poehlein A."/>
            <person name="Daniel R."/>
        </authorList>
    </citation>
    <scope>NUCLEOTIDE SEQUENCE [LARGE SCALE GENOMIC DNA]</scope>
    <source>
        <strain evidence="1 2">DSM 10228</strain>
    </source>
</reference>
<dbReference type="Proteomes" id="UP000239471">
    <property type="component" value="Unassembled WGS sequence"/>
</dbReference>
<dbReference type="AlphaFoldDB" id="A0A2T0BJU4"/>
<evidence type="ECO:0000313" key="1">
    <source>
        <dbReference type="EMBL" id="PRR84160.1"/>
    </source>
</evidence>
<keyword evidence="2" id="KW-1185">Reference proteome</keyword>